<dbReference type="Gene3D" id="2.60.120.260">
    <property type="entry name" value="Galactose-binding domain-like"/>
    <property type="match status" value="1"/>
</dbReference>
<keyword evidence="5 11" id="KW-0732">Signal</keyword>
<name>A0A814A9H3_ADIRI</name>
<keyword evidence="8" id="KW-0458">Lysosome</keyword>
<dbReference type="GO" id="GO:0005764">
    <property type="term" value="C:lysosome"/>
    <property type="evidence" value="ECO:0007669"/>
    <property type="project" value="UniProtKB-SubCell"/>
</dbReference>
<gene>
    <name evidence="15" type="ORF">EDS130_LOCUS29538</name>
    <name evidence="14" type="ORF">XAT740_LOCUS8457</name>
</gene>
<dbReference type="EMBL" id="CAJNOJ010000200">
    <property type="protein sequence ID" value="CAF1280727.1"/>
    <property type="molecule type" value="Genomic_DNA"/>
</dbReference>
<dbReference type="InterPro" id="IPR036156">
    <property type="entry name" value="Beta-gal/glucu_dom_sf"/>
</dbReference>
<evidence type="ECO:0000259" key="12">
    <source>
        <dbReference type="Pfam" id="PF17753"/>
    </source>
</evidence>
<evidence type="ECO:0000256" key="1">
    <source>
        <dbReference type="ARBA" id="ARBA00000829"/>
    </source>
</evidence>
<evidence type="ECO:0000259" key="13">
    <source>
        <dbReference type="Pfam" id="PF22666"/>
    </source>
</evidence>
<dbReference type="PANTHER" id="PTHR43730">
    <property type="entry name" value="BETA-MANNOSIDASE"/>
    <property type="match status" value="1"/>
</dbReference>
<dbReference type="SUPFAM" id="SSF51445">
    <property type="entry name" value="(Trans)glycosidases"/>
    <property type="match status" value="1"/>
</dbReference>
<dbReference type="SUPFAM" id="SSF49785">
    <property type="entry name" value="Galactose-binding domain-like"/>
    <property type="match status" value="1"/>
</dbReference>
<organism evidence="14 16">
    <name type="scientific">Adineta ricciae</name>
    <name type="common">Rotifer</name>
    <dbReference type="NCBI Taxonomy" id="249248"/>
    <lineage>
        <taxon>Eukaryota</taxon>
        <taxon>Metazoa</taxon>
        <taxon>Spiralia</taxon>
        <taxon>Gnathifera</taxon>
        <taxon>Rotifera</taxon>
        <taxon>Eurotatoria</taxon>
        <taxon>Bdelloidea</taxon>
        <taxon>Adinetida</taxon>
        <taxon>Adinetidae</taxon>
        <taxon>Adineta</taxon>
    </lineage>
</organism>
<dbReference type="Pfam" id="PF17753">
    <property type="entry name" value="Ig_mannosidase"/>
    <property type="match status" value="1"/>
</dbReference>
<dbReference type="GO" id="GO:0004567">
    <property type="term" value="F:beta-mannosidase activity"/>
    <property type="evidence" value="ECO:0007669"/>
    <property type="project" value="UniProtKB-EC"/>
</dbReference>
<dbReference type="InterPro" id="IPR017853">
    <property type="entry name" value="GH"/>
</dbReference>
<comment type="subcellular location">
    <subcellularLocation>
        <location evidence="2">Lysosome</location>
    </subcellularLocation>
</comment>
<dbReference type="InterPro" id="IPR041625">
    <property type="entry name" value="Beta-mannosidase_Ig"/>
</dbReference>
<proteinExistence type="inferred from homology"/>
<sequence>MMFHSIVLVLLLHFISSSSSVRVPLTGNDWSIDDNANHTAQGQVPGTIHTILLAAKKIPDPYMDFNDVDLRFLIHNKWVFTKKFNLSADFLAFNDTYLHLQQIDTVANITINGCPIGRTNNMFLAYVFTVPNTCLKPENVIQVDFHSPVVYALEQSIIYNRTVPPSCPAEAQLGECHVQFIRKEPCSFSWDWGPAFAPIGITGDIYLEAINASDIIIELESVNIASFDVANKNWLVDVMLSSNNAPFSSTLKFVLENTTWTYEVVVPFNRSVTLQIKIPDAQVARWWPNGYGDQVLYRLSISNKGTMIDSRLIGFRTVELVQHEYGPGINGTSFYFVINSKPIFIKGSNWIPSDAFQERVSDEKLERLLQSAQLAHMNMLRIWGGGIYERDSFYEMTDRLGIMLWHDFMFACSLYPVDDAFLSNVHDEVIYQVKRLQSHPSIVIWAGNNENEAAVAQNWYQVPADQMNRTKDEYRKLYIDTVMVALLEVDKGTNRPFVSSSPSNGLGSIRENYIATNPQDPLQGDVHFYGYQDDSWNPNTYPITRFLSETGIQSLPSLDTWFQTTNNLSDLTFNSSFILHREHSKNQIEAMMTHIESNLPLPVTNDSLKHFGQMIYLSQIHQAMTLKSISDVCRLHSSVDMIDPKTSEGNTMGLMYWQINDIWQAPTWATIEYGLKWKMGHYFVKHMYVPVYPIATLTPYLANVTDESARISLYIVNELSTNVRGTLVCSVYGLDSFLPRLSFGNDVAMNSSGTQRVADLPYALISRRANCGDDSQCIMHCRFNYNEQYVRQVLFFNRPKNYQLSDPNLKLQAIKPISPTDFDITITADRPALFVWIDIVGNVTGYFSHNGLMMFEPSVTIRFHAWSNITDFSRINFDLRHLSLFDVTLP</sequence>
<feature type="chain" id="PRO_5035599181" description="beta-mannosidase" evidence="11">
    <location>
        <begin position="21"/>
        <end position="890"/>
    </location>
</feature>
<dbReference type="SUPFAM" id="SSF49303">
    <property type="entry name" value="beta-Galactosidase/glucuronidase domain"/>
    <property type="match status" value="1"/>
</dbReference>
<evidence type="ECO:0000313" key="16">
    <source>
        <dbReference type="Proteomes" id="UP000663828"/>
    </source>
</evidence>
<keyword evidence="9" id="KW-0326">Glycosidase</keyword>
<evidence type="ECO:0000256" key="9">
    <source>
        <dbReference type="ARBA" id="ARBA00023295"/>
    </source>
</evidence>
<dbReference type="InterPro" id="IPR050887">
    <property type="entry name" value="Beta-mannosidase_GH2"/>
</dbReference>
<evidence type="ECO:0000256" key="2">
    <source>
        <dbReference type="ARBA" id="ARBA00004371"/>
    </source>
</evidence>
<dbReference type="InterPro" id="IPR013783">
    <property type="entry name" value="Ig-like_fold"/>
</dbReference>
<comment type="similarity">
    <text evidence="3">Belongs to the glycosyl hydrolase 2 family.</text>
</comment>
<keyword evidence="7" id="KW-0325">Glycoprotein</keyword>
<dbReference type="OrthoDB" id="2866996at2759"/>
<dbReference type="Pfam" id="PF22666">
    <property type="entry name" value="Glyco_hydro_2_N2"/>
    <property type="match status" value="1"/>
</dbReference>
<feature type="signal peptide" evidence="11">
    <location>
        <begin position="1"/>
        <end position="20"/>
    </location>
</feature>
<evidence type="ECO:0000256" key="4">
    <source>
        <dbReference type="ARBA" id="ARBA00012754"/>
    </source>
</evidence>
<evidence type="ECO:0000313" key="14">
    <source>
        <dbReference type="EMBL" id="CAF0909502.1"/>
    </source>
</evidence>
<dbReference type="FunFam" id="2.60.120.260:FF:000060">
    <property type="entry name" value="Probable beta-mannosidase"/>
    <property type="match status" value="1"/>
</dbReference>
<evidence type="ECO:0000256" key="10">
    <source>
        <dbReference type="ARBA" id="ARBA00033445"/>
    </source>
</evidence>
<evidence type="ECO:0000256" key="11">
    <source>
        <dbReference type="SAM" id="SignalP"/>
    </source>
</evidence>
<protein>
    <recommendedName>
        <fullName evidence="4">beta-mannosidase</fullName>
        <ecNumber evidence="4">3.2.1.25</ecNumber>
    </recommendedName>
    <alternativeName>
        <fullName evidence="10">Mannanase</fullName>
    </alternativeName>
</protein>
<dbReference type="EC" id="3.2.1.25" evidence="4"/>
<evidence type="ECO:0000256" key="8">
    <source>
        <dbReference type="ARBA" id="ARBA00023228"/>
    </source>
</evidence>
<evidence type="ECO:0000256" key="5">
    <source>
        <dbReference type="ARBA" id="ARBA00022729"/>
    </source>
</evidence>
<dbReference type="AlphaFoldDB" id="A0A814A9H3"/>
<accession>A0A814A9H3</accession>
<dbReference type="PANTHER" id="PTHR43730:SF1">
    <property type="entry name" value="BETA-MANNOSIDASE"/>
    <property type="match status" value="1"/>
</dbReference>
<evidence type="ECO:0000256" key="7">
    <source>
        <dbReference type="ARBA" id="ARBA00023180"/>
    </source>
</evidence>
<feature type="domain" description="Beta-mannosidase Ig-fold" evidence="12">
    <location>
        <begin position="804"/>
        <end position="870"/>
    </location>
</feature>
<evidence type="ECO:0000256" key="6">
    <source>
        <dbReference type="ARBA" id="ARBA00022801"/>
    </source>
</evidence>
<keyword evidence="6" id="KW-0378">Hydrolase</keyword>
<feature type="domain" description="Beta-mannosidase-like galactose-binding" evidence="13">
    <location>
        <begin position="30"/>
        <end position="202"/>
    </location>
</feature>
<dbReference type="Proteomes" id="UP000663828">
    <property type="component" value="Unassembled WGS sequence"/>
</dbReference>
<dbReference type="Proteomes" id="UP000663852">
    <property type="component" value="Unassembled WGS sequence"/>
</dbReference>
<comment type="caution">
    <text evidence="14">The sequence shown here is derived from an EMBL/GenBank/DDBJ whole genome shotgun (WGS) entry which is preliminary data.</text>
</comment>
<comment type="catalytic activity">
    <reaction evidence="1">
        <text>Hydrolysis of terminal, non-reducing beta-D-mannose residues in beta-D-mannosides.</text>
        <dbReference type="EC" id="3.2.1.25"/>
    </reaction>
</comment>
<dbReference type="Gene3D" id="3.20.20.80">
    <property type="entry name" value="Glycosidases"/>
    <property type="match status" value="1"/>
</dbReference>
<dbReference type="GO" id="GO:0006516">
    <property type="term" value="P:glycoprotein catabolic process"/>
    <property type="evidence" value="ECO:0007669"/>
    <property type="project" value="TreeGrafter"/>
</dbReference>
<keyword evidence="16" id="KW-1185">Reference proteome</keyword>
<evidence type="ECO:0000256" key="3">
    <source>
        <dbReference type="ARBA" id="ARBA00007401"/>
    </source>
</evidence>
<dbReference type="InterPro" id="IPR054593">
    <property type="entry name" value="Beta-mannosidase-like_N2"/>
</dbReference>
<dbReference type="FunFam" id="3.20.20.80:FF:000050">
    <property type="entry name" value="Beta-mannosidase B"/>
    <property type="match status" value="1"/>
</dbReference>
<reference evidence="14" key="1">
    <citation type="submission" date="2021-02" db="EMBL/GenBank/DDBJ databases">
        <authorList>
            <person name="Nowell W R."/>
        </authorList>
    </citation>
    <scope>NUCLEOTIDE SEQUENCE</scope>
</reference>
<dbReference type="Gene3D" id="2.60.40.10">
    <property type="entry name" value="Immunoglobulins"/>
    <property type="match status" value="2"/>
</dbReference>
<dbReference type="EMBL" id="CAJNOR010000422">
    <property type="protein sequence ID" value="CAF0909502.1"/>
    <property type="molecule type" value="Genomic_DNA"/>
</dbReference>
<evidence type="ECO:0000313" key="15">
    <source>
        <dbReference type="EMBL" id="CAF1280727.1"/>
    </source>
</evidence>
<dbReference type="InterPro" id="IPR008979">
    <property type="entry name" value="Galactose-bd-like_sf"/>
</dbReference>